<reference evidence="2" key="1">
    <citation type="submission" date="2020-12" db="EMBL/GenBank/DDBJ databases">
        <title>Ramlibacter sp. nov., isolated from a freshwater alga, Cryptomonas.</title>
        <authorList>
            <person name="Kim H.M."/>
            <person name="Jeon C.O."/>
        </authorList>
    </citation>
    <scope>NUCLEOTIDE SEQUENCE</scope>
    <source>
        <strain evidence="2">CrO1</strain>
    </source>
</reference>
<evidence type="ECO:0000256" key="1">
    <source>
        <dbReference type="SAM" id="MobiDB-lite"/>
    </source>
</evidence>
<organism evidence="2 3">
    <name type="scientific">Ramlibacter algicola</name>
    <dbReference type="NCBI Taxonomy" id="2795217"/>
    <lineage>
        <taxon>Bacteria</taxon>
        <taxon>Pseudomonadati</taxon>
        <taxon>Pseudomonadota</taxon>
        <taxon>Betaproteobacteria</taxon>
        <taxon>Burkholderiales</taxon>
        <taxon>Comamonadaceae</taxon>
        <taxon>Ramlibacter</taxon>
    </lineage>
</organism>
<name>A0A934PZ14_9BURK</name>
<sequence length="50" mass="5472">MERRTFTMGLAAGAASLALPRVRAQQEPAVKADLRRQSVPHQRATGQDAR</sequence>
<dbReference type="Proteomes" id="UP000617041">
    <property type="component" value="Unassembled WGS sequence"/>
</dbReference>
<comment type="caution">
    <text evidence="2">The sequence shown here is derived from an EMBL/GenBank/DDBJ whole genome shotgun (WGS) entry which is preliminary data.</text>
</comment>
<dbReference type="RefSeq" id="WP_200786469.1">
    <property type="nucleotide sequence ID" value="NZ_JAEDAO010000001.1"/>
</dbReference>
<accession>A0A934PZ14</accession>
<gene>
    <name evidence="2" type="ORF">I8E28_03610</name>
</gene>
<dbReference type="AlphaFoldDB" id="A0A934PZ14"/>
<evidence type="ECO:0000313" key="2">
    <source>
        <dbReference type="EMBL" id="MBK0391667.1"/>
    </source>
</evidence>
<dbReference type="EMBL" id="JAEDAO010000001">
    <property type="protein sequence ID" value="MBK0391667.1"/>
    <property type="molecule type" value="Genomic_DNA"/>
</dbReference>
<evidence type="ECO:0000313" key="3">
    <source>
        <dbReference type="Proteomes" id="UP000617041"/>
    </source>
</evidence>
<keyword evidence="3" id="KW-1185">Reference proteome</keyword>
<protein>
    <submittedName>
        <fullName evidence="2">Uncharacterized protein</fullName>
    </submittedName>
</protein>
<feature type="region of interest" description="Disordered" evidence="1">
    <location>
        <begin position="28"/>
        <end position="50"/>
    </location>
</feature>
<proteinExistence type="predicted"/>